<comment type="caution">
    <text evidence="2">The sequence shown here is derived from an EMBL/GenBank/DDBJ whole genome shotgun (WGS) entry which is preliminary data.</text>
</comment>
<name>M2B5A7_9BACT</name>
<feature type="region of interest" description="Disordered" evidence="1">
    <location>
        <begin position="1"/>
        <end position="81"/>
    </location>
</feature>
<sequence>MNEVPSDPNDSVVGESPEQTATKHNAGLDLHWRWEPTAEESMLTDRSDTPVDEWLANPQWPQFRGPGGVSQQNGPAIVTHW</sequence>
<accession>M2B5A7</accession>
<dbReference type="Proteomes" id="UP000011529">
    <property type="component" value="Unassembled WGS sequence"/>
</dbReference>
<proteinExistence type="predicted"/>
<evidence type="ECO:0000313" key="2">
    <source>
        <dbReference type="EMBL" id="EMB17394.1"/>
    </source>
</evidence>
<keyword evidence="3" id="KW-1185">Reference proteome</keyword>
<gene>
    <name evidence="2" type="ORF">RE6C_01932</name>
</gene>
<reference evidence="2" key="1">
    <citation type="submission" date="2012-11" db="EMBL/GenBank/DDBJ databases">
        <title>Permanent draft genomes of Rhodopirellula europaea strain SH398 and 6C.</title>
        <authorList>
            <person name="Richter M."/>
            <person name="Richter-Heitmann T."/>
            <person name="Frank C."/>
            <person name="Harder J."/>
            <person name="Glockner F.O."/>
        </authorList>
    </citation>
    <scope>NUCLEOTIDE SEQUENCE</scope>
    <source>
        <strain evidence="2">6C</strain>
    </source>
</reference>
<organism evidence="2 3">
    <name type="scientific">Rhodopirellula europaea 6C</name>
    <dbReference type="NCBI Taxonomy" id="1263867"/>
    <lineage>
        <taxon>Bacteria</taxon>
        <taxon>Pseudomonadati</taxon>
        <taxon>Planctomycetota</taxon>
        <taxon>Planctomycetia</taxon>
        <taxon>Pirellulales</taxon>
        <taxon>Pirellulaceae</taxon>
        <taxon>Rhodopirellula</taxon>
    </lineage>
</organism>
<dbReference type="RefSeq" id="WP_008655877.1">
    <property type="nucleotide sequence ID" value="NZ_ANMO01000097.1"/>
</dbReference>
<evidence type="ECO:0000313" key="3">
    <source>
        <dbReference type="Proteomes" id="UP000011529"/>
    </source>
</evidence>
<dbReference type="AlphaFoldDB" id="M2B5A7"/>
<protein>
    <submittedName>
        <fullName evidence="2">Uncharacterized protein</fullName>
    </submittedName>
</protein>
<dbReference type="EMBL" id="ANMO01000097">
    <property type="protein sequence ID" value="EMB17394.1"/>
    <property type="molecule type" value="Genomic_DNA"/>
</dbReference>
<dbReference type="PATRIC" id="fig|1263867.3.peg.2051"/>
<evidence type="ECO:0000256" key="1">
    <source>
        <dbReference type="SAM" id="MobiDB-lite"/>
    </source>
</evidence>
<reference evidence="2" key="2">
    <citation type="journal article" date="2013" name="Mar. Genomics">
        <title>Expression of sulfatases in Rhodopirellula baltica and the diversity of sulfatases in the genus Rhodopirellula.</title>
        <authorList>
            <person name="Wegner C.E."/>
            <person name="Richter-Heitmann T."/>
            <person name="Klindworth A."/>
            <person name="Klockow C."/>
            <person name="Richter M."/>
            <person name="Achstetter T."/>
            <person name="Glockner F.O."/>
            <person name="Harder J."/>
        </authorList>
    </citation>
    <scope>NUCLEOTIDE SEQUENCE [LARGE SCALE GENOMIC DNA]</scope>
    <source>
        <strain evidence="2">6C</strain>
    </source>
</reference>